<name>A0ABQ6N4R1_9STRA</name>
<evidence type="ECO:0000256" key="1">
    <source>
        <dbReference type="SAM" id="SignalP"/>
    </source>
</evidence>
<sequence>MILPTLLLLSLLPHSLSLSAPTPLSQLSSLQADLLASIAAQIPLQATDFTEVMGGAAGAAGASWLTESSPNYLTGVSSSVTALGAVSTCAVNCWMGPSYDPPHSLLSFSFDSGTGLYGLSCDYVPRGPLPLGSDPALIEK</sequence>
<organism evidence="2 3">
    <name type="scientific">Tetraparma gracilis</name>
    <dbReference type="NCBI Taxonomy" id="2962635"/>
    <lineage>
        <taxon>Eukaryota</taxon>
        <taxon>Sar</taxon>
        <taxon>Stramenopiles</taxon>
        <taxon>Ochrophyta</taxon>
        <taxon>Bolidophyceae</taxon>
        <taxon>Parmales</taxon>
        <taxon>Triparmaceae</taxon>
        <taxon>Tetraparma</taxon>
    </lineage>
</organism>
<accession>A0ABQ6N4R1</accession>
<keyword evidence="3" id="KW-1185">Reference proteome</keyword>
<feature type="signal peptide" evidence="1">
    <location>
        <begin position="1"/>
        <end position="17"/>
    </location>
</feature>
<evidence type="ECO:0000313" key="3">
    <source>
        <dbReference type="Proteomes" id="UP001165060"/>
    </source>
</evidence>
<protein>
    <submittedName>
        <fullName evidence="2">Uncharacterized protein</fullName>
    </submittedName>
</protein>
<keyword evidence="1" id="KW-0732">Signal</keyword>
<evidence type="ECO:0000313" key="2">
    <source>
        <dbReference type="EMBL" id="GMI39572.1"/>
    </source>
</evidence>
<dbReference type="Proteomes" id="UP001165060">
    <property type="component" value="Unassembled WGS sequence"/>
</dbReference>
<proteinExistence type="predicted"/>
<gene>
    <name evidence="2" type="ORF">TeGR_g6989</name>
</gene>
<reference evidence="2 3" key="1">
    <citation type="journal article" date="2023" name="Commun. Biol.">
        <title>Genome analysis of Parmales, the sister group of diatoms, reveals the evolutionary specialization of diatoms from phago-mixotrophs to photoautotrophs.</title>
        <authorList>
            <person name="Ban H."/>
            <person name="Sato S."/>
            <person name="Yoshikawa S."/>
            <person name="Yamada K."/>
            <person name="Nakamura Y."/>
            <person name="Ichinomiya M."/>
            <person name="Sato N."/>
            <person name="Blanc-Mathieu R."/>
            <person name="Endo H."/>
            <person name="Kuwata A."/>
            <person name="Ogata H."/>
        </authorList>
    </citation>
    <scope>NUCLEOTIDE SEQUENCE [LARGE SCALE GENOMIC DNA]</scope>
</reference>
<dbReference type="EMBL" id="BRYB01000881">
    <property type="protein sequence ID" value="GMI39572.1"/>
    <property type="molecule type" value="Genomic_DNA"/>
</dbReference>
<comment type="caution">
    <text evidence="2">The sequence shown here is derived from an EMBL/GenBank/DDBJ whole genome shotgun (WGS) entry which is preliminary data.</text>
</comment>
<feature type="chain" id="PRO_5046699426" evidence="1">
    <location>
        <begin position="18"/>
        <end position="140"/>
    </location>
</feature>